<keyword evidence="7" id="KW-0862">Zinc</keyword>
<evidence type="ECO:0000256" key="12">
    <source>
        <dbReference type="SAM" id="MobiDB-lite"/>
    </source>
</evidence>
<dbReference type="InterPro" id="IPR001841">
    <property type="entry name" value="Znf_RING"/>
</dbReference>
<evidence type="ECO:0000256" key="8">
    <source>
        <dbReference type="ARBA" id="ARBA00023054"/>
    </source>
</evidence>
<feature type="domain" description="COS" evidence="17">
    <location>
        <begin position="419"/>
        <end position="478"/>
    </location>
</feature>
<dbReference type="InterPro" id="IPR013083">
    <property type="entry name" value="Znf_RING/FYVE/PHD"/>
</dbReference>
<dbReference type="Gene3D" id="4.10.830.40">
    <property type="match status" value="1"/>
</dbReference>
<feature type="compositionally biased region" description="Low complexity" evidence="12">
    <location>
        <begin position="38"/>
        <end position="80"/>
    </location>
</feature>
<dbReference type="Pfam" id="PF00643">
    <property type="entry name" value="zf-B_box"/>
    <property type="match status" value="1"/>
</dbReference>
<dbReference type="SMART" id="SM00184">
    <property type="entry name" value="RING"/>
    <property type="match status" value="1"/>
</dbReference>
<dbReference type="InterPro" id="IPR050617">
    <property type="entry name" value="E3_ligase_FN3/SPRY"/>
</dbReference>
<keyword evidence="5 10" id="KW-0863">Zinc-finger</keyword>
<dbReference type="Proteomes" id="UP000827892">
    <property type="component" value="Chromosome V"/>
</dbReference>
<dbReference type="PROSITE" id="PS50188">
    <property type="entry name" value="B302_SPRY"/>
    <property type="match status" value="1"/>
</dbReference>
<feature type="domain" description="RING-type" evidence="13">
    <location>
        <begin position="7"/>
        <end position="49"/>
    </location>
</feature>
<evidence type="ECO:0000259" key="13">
    <source>
        <dbReference type="PROSITE" id="PS50089"/>
    </source>
</evidence>
<evidence type="ECO:0000256" key="7">
    <source>
        <dbReference type="ARBA" id="ARBA00022833"/>
    </source>
</evidence>
<keyword evidence="8 11" id="KW-0175">Coiled coil</keyword>
<feature type="coiled-coil region" evidence="11">
    <location>
        <begin position="319"/>
        <end position="389"/>
    </location>
</feature>
<dbReference type="Gene3D" id="3.30.160.60">
    <property type="entry name" value="Classic Zinc Finger"/>
    <property type="match status" value="1"/>
</dbReference>
<dbReference type="Gene3D" id="3.30.40.10">
    <property type="entry name" value="Zinc/RING finger domain, C3HC4 (zinc finger)"/>
    <property type="match status" value="1"/>
</dbReference>
<dbReference type="SMART" id="SM00449">
    <property type="entry name" value="SPRY"/>
    <property type="match status" value="1"/>
</dbReference>
<evidence type="ECO:0000256" key="11">
    <source>
        <dbReference type="SAM" id="Coils"/>
    </source>
</evidence>
<feature type="domain" description="B box-type" evidence="14">
    <location>
        <begin position="201"/>
        <end position="248"/>
    </location>
</feature>
<dbReference type="Gene3D" id="2.60.40.10">
    <property type="entry name" value="Immunoglobulins"/>
    <property type="match status" value="1"/>
</dbReference>
<keyword evidence="6" id="KW-0833">Ubl conjugation pathway</keyword>
<feature type="domain" description="Fibronectin type-III" evidence="16">
    <location>
        <begin position="496"/>
        <end position="591"/>
    </location>
</feature>
<evidence type="ECO:0008006" key="20">
    <source>
        <dbReference type="Google" id="ProtNLM"/>
    </source>
</evidence>
<evidence type="ECO:0000256" key="2">
    <source>
        <dbReference type="ARBA" id="ARBA00022490"/>
    </source>
</evidence>
<dbReference type="Gene3D" id="2.60.120.920">
    <property type="match status" value="1"/>
</dbReference>
<dbReference type="InterPro" id="IPR027370">
    <property type="entry name" value="Znf-RING_euk"/>
</dbReference>
<proteinExistence type="predicted"/>
<dbReference type="PROSITE" id="PS50119">
    <property type="entry name" value="ZF_BBOX"/>
    <property type="match status" value="2"/>
</dbReference>
<evidence type="ECO:0000313" key="19">
    <source>
        <dbReference type="Proteomes" id="UP000827892"/>
    </source>
</evidence>
<dbReference type="InterPro" id="IPR003877">
    <property type="entry name" value="SPRY_dom"/>
</dbReference>
<dbReference type="InterPro" id="IPR003961">
    <property type="entry name" value="FN3_dom"/>
</dbReference>
<reference evidence="18 19" key="1">
    <citation type="submission" date="2022-02" db="EMBL/GenBank/DDBJ databases">
        <title>Chromosome-level reference genomes for two strains of Caenorhabditis briggsae: an improved platform for comparative genomics.</title>
        <authorList>
            <person name="Stevens L."/>
            <person name="Andersen E.C."/>
        </authorList>
    </citation>
    <scope>NUCLEOTIDE SEQUENCE [LARGE SCALE GENOMIC DNA]</scope>
    <source>
        <strain evidence="18">QX1410_ONT</strain>
        <tissue evidence="18">Whole-organism</tissue>
    </source>
</reference>
<dbReference type="SUPFAM" id="SSF49265">
    <property type="entry name" value="Fibronectin type III"/>
    <property type="match status" value="1"/>
</dbReference>
<dbReference type="InterPro" id="IPR013783">
    <property type="entry name" value="Ig-like_fold"/>
</dbReference>
<dbReference type="InterPro" id="IPR013320">
    <property type="entry name" value="ConA-like_dom_sf"/>
</dbReference>
<dbReference type="CDD" id="cd00063">
    <property type="entry name" value="FN3"/>
    <property type="match status" value="1"/>
</dbReference>
<evidence type="ECO:0000256" key="10">
    <source>
        <dbReference type="PROSITE-ProRule" id="PRU00024"/>
    </source>
</evidence>
<dbReference type="InterPro" id="IPR003649">
    <property type="entry name" value="Bbox_C"/>
</dbReference>
<dbReference type="SMART" id="SM00502">
    <property type="entry name" value="BBC"/>
    <property type="match status" value="1"/>
</dbReference>
<dbReference type="PROSITE" id="PS51262">
    <property type="entry name" value="COS"/>
    <property type="match status" value="1"/>
</dbReference>
<evidence type="ECO:0000256" key="3">
    <source>
        <dbReference type="ARBA" id="ARBA00022723"/>
    </source>
</evidence>
<dbReference type="SMART" id="SM00336">
    <property type="entry name" value="BBOX"/>
    <property type="match status" value="3"/>
</dbReference>
<dbReference type="PANTHER" id="PTHR24099:SF15">
    <property type="entry name" value="E3 UBIQUITIN-PROTEIN LIGASE TRIM9"/>
    <property type="match status" value="1"/>
</dbReference>
<dbReference type="InterPro" id="IPR001870">
    <property type="entry name" value="B30.2/SPRY"/>
</dbReference>
<feature type="domain" description="B30.2/SPRY" evidence="15">
    <location>
        <begin position="573"/>
        <end position="763"/>
    </location>
</feature>
<keyword evidence="3" id="KW-0479">Metal-binding</keyword>
<organism evidence="18 19">
    <name type="scientific">Caenorhabditis briggsae</name>
    <dbReference type="NCBI Taxonomy" id="6238"/>
    <lineage>
        <taxon>Eukaryota</taxon>
        <taxon>Metazoa</taxon>
        <taxon>Ecdysozoa</taxon>
        <taxon>Nematoda</taxon>
        <taxon>Chromadorea</taxon>
        <taxon>Rhabditida</taxon>
        <taxon>Rhabditina</taxon>
        <taxon>Rhabditomorpha</taxon>
        <taxon>Rhabditoidea</taxon>
        <taxon>Rhabditidae</taxon>
        <taxon>Peloderinae</taxon>
        <taxon>Caenorhabditis</taxon>
    </lineage>
</organism>
<dbReference type="Pfam" id="PF22586">
    <property type="entry name" value="ANCHR-like_BBOX"/>
    <property type="match status" value="1"/>
</dbReference>
<dbReference type="SMART" id="SM00060">
    <property type="entry name" value="FN3"/>
    <property type="match status" value="1"/>
</dbReference>
<evidence type="ECO:0000256" key="5">
    <source>
        <dbReference type="ARBA" id="ARBA00022771"/>
    </source>
</evidence>
<evidence type="ECO:0000256" key="9">
    <source>
        <dbReference type="ARBA" id="ARBA00023212"/>
    </source>
</evidence>
<dbReference type="PROSITE" id="PS50089">
    <property type="entry name" value="ZF_RING_2"/>
    <property type="match status" value="1"/>
</dbReference>
<dbReference type="GO" id="GO:0008270">
    <property type="term" value="F:zinc ion binding"/>
    <property type="evidence" value="ECO:0007669"/>
    <property type="project" value="UniProtKB-KW"/>
</dbReference>
<dbReference type="PANTHER" id="PTHR24099">
    <property type="entry name" value="E3 UBIQUITIN-PROTEIN LIGASE TRIM36-RELATED"/>
    <property type="match status" value="1"/>
</dbReference>
<comment type="subcellular location">
    <subcellularLocation>
        <location evidence="1">Cytoplasm</location>
        <location evidence="1">Cytoskeleton</location>
    </subcellularLocation>
</comment>
<dbReference type="AlphaFoldDB" id="A0AAE9A5Q4"/>
<sequence>MEEELKCTICTRFFDDPIILTCGHSLCRMCALKAHQPSTSSATSSMSSPRPSTPGILSQILSSASSPISPQSAGSSSGASDTMSLCVSDGGDHESDKLSVVSETDSGVVGCGRTSRPSSIIGPPLSRLHNILTPSTSGVQLICNSCQKPSYYCDENSIVSAPTNLAMQNVIKRYLIAHPNIKAGPSVCTPTEETPCSSTVPQCQLCEGTDNRQANVFCEQCDIYYCSPCQTALHPARGPLAKHNLIEAGGRKKSSTSTLPLNNATTTARDLLRCVTHPGEGLTMYCLACKVPVCSRCLQDLRHANHDVQSLPIACKGHKTELSTTLQQLSEKAKTATEEIGRLKGLHDVIRNNCNDFKSNVCIQIDQLIEQLQMRKEKLMQHVEEQAENKRRILKAQIVRCTGKLTKTSALIQFCIEALKEPDATVYMQISNALLHRSTSLEFLWHKEMRTKPEIDSDFVLNLDTKHLQYTIQTLDFAQLKAGRRGTRFKGDPSRVPSAPIIETSECSAENNSVTVVWRPRNDGSAVDGFALEIDTGRDDGNFKEVYSGPDTICTIDGLHFNTVYTARVKSFNSAGESEYSKSICLQTAQVAWFQLTKSPSQRDMILSNECATLCGNTLEHRTVLGSIAFSKGVHYWEVTVDRHDGHADIVIGVAQPAVNRNLMLGKDLHGWSMYVDGERSWYLHNETHHNRILGGVGRGTVIGVKLDCDRGVMEFTINDRKRMYQGNPVAFTNMPRGLYYPAFSVNANAAITVHTGLSCPPSPDGSE</sequence>
<evidence type="ECO:0000259" key="17">
    <source>
        <dbReference type="PROSITE" id="PS51262"/>
    </source>
</evidence>
<dbReference type="CDD" id="cd12889">
    <property type="entry name" value="SPRY_PRY_TRIM67_9"/>
    <property type="match status" value="1"/>
</dbReference>
<evidence type="ECO:0000259" key="14">
    <source>
        <dbReference type="PROSITE" id="PS50119"/>
    </source>
</evidence>
<dbReference type="SUPFAM" id="SSF57850">
    <property type="entry name" value="RING/U-box"/>
    <property type="match status" value="1"/>
</dbReference>
<dbReference type="CDD" id="cd19803">
    <property type="entry name" value="Bbox1_TRIM9-like_C-I"/>
    <property type="match status" value="1"/>
</dbReference>
<dbReference type="CDD" id="cd19764">
    <property type="entry name" value="Bbox2_TRIM9-like"/>
    <property type="match status" value="1"/>
</dbReference>
<evidence type="ECO:0000256" key="4">
    <source>
        <dbReference type="ARBA" id="ARBA00022737"/>
    </source>
</evidence>
<dbReference type="FunFam" id="2.60.40.10:FF:000178">
    <property type="entry name" value="E3 ubiquitin-protein ligase TRIM9 isoform X1"/>
    <property type="match status" value="1"/>
</dbReference>
<dbReference type="InterPro" id="IPR017907">
    <property type="entry name" value="Znf_RING_CS"/>
</dbReference>
<name>A0AAE9A5Q4_CAEBR</name>
<feature type="region of interest" description="Disordered" evidence="12">
    <location>
        <begin position="38"/>
        <end position="97"/>
    </location>
</feature>
<dbReference type="PROSITE" id="PS00518">
    <property type="entry name" value="ZF_RING_1"/>
    <property type="match status" value="1"/>
</dbReference>
<feature type="domain" description="B box-type" evidence="14">
    <location>
        <begin position="269"/>
        <end position="311"/>
    </location>
</feature>
<gene>
    <name evidence="18" type="ORF">L3Y34_007033</name>
</gene>
<dbReference type="InterPro" id="IPR000315">
    <property type="entry name" value="Znf_B-box"/>
</dbReference>
<dbReference type="Pfam" id="PF13445">
    <property type="entry name" value="zf-RING_UBOX"/>
    <property type="match status" value="1"/>
</dbReference>
<dbReference type="GO" id="GO:0005856">
    <property type="term" value="C:cytoskeleton"/>
    <property type="evidence" value="ECO:0007669"/>
    <property type="project" value="UniProtKB-SubCell"/>
</dbReference>
<keyword evidence="4" id="KW-0677">Repeat</keyword>
<dbReference type="EMBL" id="CP090895">
    <property type="protein sequence ID" value="ULT87595.1"/>
    <property type="molecule type" value="Genomic_DNA"/>
</dbReference>
<keyword evidence="2" id="KW-0963">Cytoplasm</keyword>
<evidence type="ECO:0000259" key="15">
    <source>
        <dbReference type="PROSITE" id="PS50188"/>
    </source>
</evidence>
<dbReference type="InterPro" id="IPR017903">
    <property type="entry name" value="COS_domain"/>
</dbReference>
<evidence type="ECO:0000256" key="1">
    <source>
        <dbReference type="ARBA" id="ARBA00004245"/>
    </source>
</evidence>
<dbReference type="SUPFAM" id="SSF57845">
    <property type="entry name" value="B-box zinc-binding domain"/>
    <property type="match status" value="1"/>
</dbReference>
<dbReference type="InterPro" id="IPR043136">
    <property type="entry name" value="B30.2/SPRY_sf"/>
</dbReference>
<dbReference type="SUPFAM" id="SSF49899">
    <property type="entry name" value="Concanavalin A-like lectins/glucanases"/>
    <property type="match status" value="1"/>
</dbReference>
<dbReference type="Pfam" id="PF00622">
    <property type="entry name" value="SPRY"/>
    <property type="match status" value="1"/>
</dbReference>
<accession>A0AAE9A5Q4</accession>
<dbReference type="PROSITE" id="PS50853">
    <property type="entry name" value="FN3"/>
    <property type="match status" value="1"/>
</dbReference>
<keyword evidence="9" id="KW-0206">Cytoskeleton</keyword>
<dbReference type="InterPro" id="IPR036116">
    <property type="entry name" value="FN3_sf"/>
</dbReference>
<dbReference type="Gene3D" id="1.20.5.170">
    <property type="match status" value="1"/>
</dbReference>
<dbReference type="Pfam" id="PF00041">
    <property type="entry name" value="fn3"/>
    <property type="match status" value="1"/>
</dbReference>
<evidence type="ECO:0000313" key="18">
    <source>
        <dbReference type="EMBL" id="ULT87595.1"/>
    </source>
</evidence>
<evidence type="ECO:0000259" key="16">
    <source>
        <dbReference type="PROSITE" id="PS50853"/>
    </source>
</evidence>
<protein>
    <recommendedName>
        <fullName evidence="20">Protein CBR-TRIM-9</fullName>
    </recommendedName>
</protein>
<evidence type="ECO:0000256" key="6">
    <source>
        <dbReference type="ARBA" id="ARBA00022786"/>
    </source>
</evidence>